<reference evidence="1" key="1">
    <citation type="submission" date="2019-11" db="EMBL/GenBank/DDBJ databases">
        <authorList>
            <person name="Feng L."/>
        </authorList>
    </citation>
    <scope>NUCLEOTIDE SEQUENCE</scope>
    <source>
        <strain evidence="1">AcaccaeLFYP115</strain>
    </source>
</reference>
<organism evidence="1">
    <name type="scientific">Anaerostipes caccae</name>
    <dbReference type="NCBI Taxonomy" id="105841"/>
    <lineage>
        <taxon>Bacteria</taxon>
        <taxon>Bacillati</taxon>
        <taxon>Bacillota</taxon>
        <taxon>Clostridia</taxon>
        <taxon>Lachnospirales</taxon>
        <taxon>Lachnospiraceae</taxon>
        <taxon>Anaerostipes</taxon>
    </lineage>
</organism>
<dbReference type="InterPro" id="IPR032820">
    <property type="entry name" value="ATPase_put"/>
</dbReference>
<dbReference type="EMBL" id="CACRSQ010000007">
    <property type="protein sequence ID" value="VYT28191.1"/>
    <property type="molecule type" value="Genomic_DNA"/>
</dbReference>
<evidence type="ECO:0000313" key="1">
    <source>
        <dbReference type="EMBL" id="VYT28191.1"/>
    </source>
</evidence>
<dbReference type="AlphaFoldDB" id="A0A6N2VI54"/>
<dbReference type="Pfam" id="PF09527">
    <property type="entry name" value="ATPase_gene1"/>
    <property type="match status" value="1"/>
</dbReference>
<dbReference type="RefSeq" id="WP_006567607.1">
    <property type="nucleotide sequence ID" value="NZ_BAABRZ010000002.1"/>
</dbReference>
<sequence length="78" mass="8809">MKINKDIVRSLSLITQLGITILTSTFLCMFLGLWLDRKFSTHFFIPLLILGIGGGLSGAWKLIRNVSEDQEGDDDRRI</sequence>
<proteinExistence type="predicted"/>
<name>A0A6N2VI54_9FIRM</name>
<protein>
    <submittedName>
        <fullName evidence="1">F0F1-ATPase subunit (ATPase_gene1)</fullName>
    </submittedName>
</protein>
<gene>
    <name evidence="1" type="ORF">ACLFYP115_02444</name>
</gene>
<accession>A0A6N2VI54</accession>
<dbReference type="GeneID" id="69469603"/>